<evidence type="ECO:0000256" key="1">
    <source>
        <dbReference type="SAM" id="MobiDB-lite"/>
    </source>
</evidence>
<organism evidence="3 4">
    <name type="scientific">Escherichia coli</name>
    <dbReference type="NCBI Taxonomy" id="562"/>
    <lineage>
        <taxon>Bacteria</taxon>
        <taxon>Pseudomonadati</taxon>
        <taxon>Pseudomonadota</taxon>
        <taxon>Gammaproteobacteria</taxon>
        <taxon>Enterobacterales</taxon>
        <taxon>Enterobacteriaceae</taxon>
        <taxon>Escherichia</taxon>
    </lineage>
</organism>
<dbReference type="AlphaFoldDB" id="A0AAW4FCP0"/>
<protein>
    <recommendedName>
        <fullName evidence="2">Minor extracellular protease Epr GA-like domain-containing protein</fullName>
    </recommendedName>
</protein>
<dbReference type="InterPro" id="IPR054725">
    <property type="entry name" value="Epr_GA-like"/>
</dbReference>
<name>A0AAW4FCP0_ECOLX</name>
<feature type="region of interest" description="Disordered" evidence="1">
    <location>
        <begin position="20"/>
        <end position="39"/>
    </location>
</feature>
<dbReference type="EMBL" id="JAETYU010000078">
    <property type="protein sequence ID" value="MBL6206745.1"/>
    <property type="molecule type" value="Genomic_DNA"/>
</dbReference>
<comment type="caution">
    <text evidence="3">The sequence shown here is derived from an EMBL/GenBank/DDBJ whole genome shotgun (WGS) entry which is preliminary data.</text>
</comment>
<gene>
    <name evidence="3" type="ORF">JNA68_26820</name>
</gene>
<dbReference type="Pfam" id="PF22775">
    <property type="entry name" value="GA_3"/>
    <property type="match status" value="1"/>
</dbReference>
<evidence type="ECO:0000313" key="4">
    <source>
        <dbReference type="Proteomes" id="UP000655659"/>
    </source>
</evidence>
<evidence type="ECO:0000313" key="3">
    <source>
        <dbReference type="EMBL" id="MBL6206745.1"/>
    </source>
</evidence>
<evidence type="ECO:0000259" key="2">
    <source>
        <dbReference type="Pfam" id="PF22775"/>
    </source>
</evidence>
<dbReference type="Gene3D" id="2.160.20.160">
    <property type="match status" value="1"/>
</dbReference>
<feature type="domain" description="Minor extracellular protease Epr GA-like" evidence="2">
    <location>
        <begin position="2"/>
        <end position="60"/>
    </location>
</feature>
<dbReference type="Proteomes" id="UP000655659">
    <property type="component" value="Unassembled WGS sequence"/>
</dbReference>
<proteinExistence type="predicted"/>
<reference evidence="3" key="1">
    <citation type="submission" date="2021-01" db="EMBL/GenBank/DDBJ databases">
        <title>Genomes of Escherichia coli STEC strains from raw meat-based diets for companion animals.</title>
        <authorList>
            <person name="Stevens M.J.A."/>
            <person name="Stephan R."/>
        </authorList>
    </citation>
    <scope>NUCLEOTIDE SEQUENCE</scope>
    <source>
        <strain evidence="3">ATC7-7</strain>
    </source>
</reference>
<accession>A0AAW4FCP0</accession>
<sequence>MTQQEHDDLAAKNDAVTAAKADAAKAVEGLPAGDAKDGLNGRLAKVDGIDVPAVDENGNGKPDAEEAAEAFNNAKVHLEKALNTVIQPNDDLYAVYKLAFGKPVGNPEESTTTWREVLNQNGVSGFSVDKNYGGEFRYTYNGLEGSDIISTGYSIGGTARTMISRNDMVINTNGGDDIIAVGMDVGRSYSAGYTDKKYLTSTGDGDDILIVGLGNNNVGIHLKDDASLRISDRDDVISDGELLLPSSSYDHGSGGIISSTTITMGDGDDTLLALGYEGFGNAIVNTDIDLGAGNDTIHVNGDVKAVSIKGGSGMDILAISHGTLSTKDFSGFEVIDLGDNNGGVNIIASDLVKSGVDAIEGGTLKIIGSSNSGVNLDGDDWKSDGVQSEDGVNYNVYTHEAAPDIKILIDEHITNVM</sequence>